<feature type="transmembrane region" description="Helical" evidence="6">
    <location>
        <begin position="306"/>
        <end position="324"/>
    </location>
</feature>
<feature type="transmembrane region" description="Helical" evidence="6">
    <location>
        <begin position="330"/>
        <end position="353"/>
    </location>
</feature>
<dbReference type="InterPro" id="IPR020846">
    <property type="entry name" value="MFS_dom"/>
</dbReference>
<dbReference type="PANTHER" id="PTHR23519:SF1">
    <property type="entry name" value="AUTOPHAGY-RELATED PROTEIN 22"/>
    <property type="match status" value="1"/>
</dbReference>
<keyword evidence="3 6" id="KW-0812">Transmembrane</keyword>
<dbReference type="PROSITE" id="PS50850">
    <property type="entry name" value="MFS"/>
    <property type="match status" value="1"/>
</dbReference>
<evidence type="ECO:0000256" key="2">
    <source>
        <dbReference type="ARBA" id="ARBA00022448"/>
    </source>
</evidence>
<evidence type="ECO:0000256" key="5">
    <source>
        <dbReference type="ARBA" id="ARBA00023136"/>
    </source>
</evidence>
<keyword evidence="4 6" id="KW-1133">Transmembrane helix</keyword>
<keyword evidence="9" id="KW-1185">Reference proteome</keyword>
<dbReference type="AlphaFoldDB" id="A0A1U9NJC7"/>
<evidence type="ECO:0000256" key="3">
    <source>
        <dbReference type="ARBA" id="ARBA00022692"/>
    </source>
</evidence>
<evidence type="ECO:0000256" key="4">
    <source>
        <dbReference type="ARBA" id="ARBA00022989"/>
    </source>
</evidence>
<evidence type="ECO:0000313" key="9">
    <source>
        <dbReference type="Proteomes" id="UP000189674"/>
    </source>
</evidence>
<evidence type="ECO:0000313" key="8">
    <source>
        <dbReference type="EMBL" id="AQT67907.1"/>
    </source>
</evidence>
<dbReference type="InterPro" id="IPR050495">
    <property type="entry name" value="ATG22/LtaA_families"/>
</dbReference>
<name>A0A1U9NJC7_9BACT</name>
<evidence type="ECO:0000256" key="6">
    <source>
        <dbReference type="SAM" id="Phobius"/>
    </source>
</evidence>
<dbReference type="InterPro" id="IPR024671">
    <property type="entry name" value="Atg22-like"/>
</dbReference>
<proteinExistence type="predicted"/>
<organism evidence="8 9">
    <name type="scientific">Anaerohalosphaera lusitana</name>
    <dbReference type="NCBI Taxonomy" id="1936003"/>
    <lineage>
        <taxon>Bacteria</taxon>
        <taxon>Pseudomonadati</taxon>
        <taxon>Planctomycetota</taxon>
        <taxon>Phycisphaerae</taxon>
        <taxon>Sedimentisphaerales</taxon>
        <taxon>Anaerohalosphaeraceae</taxon>
        <taxon>Anaerohalosphaera</taxon>
    </lineage>
</organism>
<keyword evidence="5 6" id="KW-0472">Membrane</keyword>
<dbReference type="KEGG" id="alus:STSP2_01059"/>
<dbReference type="PANTHER" id="PTHR23519">
    <property type="entry name" value="AUTOPHAGY-RELATED PROTEIN 22"/>
    <property type="match status" value="1"/>
</dbReference>
<feature type="transmembrane region" description="Helical" evidence="6">
    <location>
        <begin position="86"/>
        <end position="104"/>
    </location>
</feature>
<protein>
    <submittedName>
        <fullName evidence="8">D-galactonate transporter</fullName>
    </submittedName>
</protein>
<dbReference type="GO" id="GO:0022857">
    <property type="term" value="F:transmembrane transporter activity"/>
    <property type="evidence" value="ECO:0007669"/>
    <property type="project" value="InterPro"/>
</dbReference>
<evidence type="ECO:0000256" key="1">
    <source>
        <dbReference type="ARBA" id="ARBA00004127"/>
    </source>
</evidence>
<comment type="subcellular location">
    <subcellularLocation>
        <location evidence="1">Endomembrane system</location>
        <topology evidence="1">Multi-pass membrane protein</topology>
    </subcellularLocation>
</comment>
<dbReference type="GO" id="GO:0012505">
    <property type="term" value="C:endomembrane system"/>
    <property type="evidence" value="ECO:0007669"/>
    <property type="project" value="UniProtKB-SubCell"/>
</dbReference>
<dbReference type="EMBL" id="CP019791">
    <property type="protein sequence ID" value="AQT67907.1"/>
    <property type="molecule type" value="Genomic_DNA"/>
</dbReference>
<feature type="transmembrane region" description="Helical" evidence="6">
    <location>
        <begin position="396"/>
        <end position="415"/>
    </location>
</feature>
<feature type="transmembrane region" description="Helical" evidence="6">
    <location>
        <begin position="110"/>
        <end position="130"/>
    </location>
</feature>
<sequence length="427" mass="46281">MSGKACKSIWNPQVVAWVLYDFSNSAYILLVPAVAFAVYYRQVVAGGHAGADLQWSFLVSLSLAIAGFLAPFIGSLADVGGLRHRLFTLCTVICCLLTGLLWFITDGMVVVGGILFIVANVTYAIAISLYDSYLRSIVDNSRSARLSSIGWGVGYLGGILCFILCYPLLKGGLATDNLVQYRTSFTITAGFYLVFSIPAFIMLRGIVPRENSRSQFSPSIVMKAYAEVIKTVRQWRAHKEIFKFLLAFYFISDAIVTVIYFTAIFLQTNFGMPVTEILILTLIVQLIGIPCTIIAGVLGDRIGKKIVVLATLVVWVGVVLLMVFGRHPVVPYLMAGTMGLVLGSTQAVLRSMFSDMLTENHAAEFFGFNALAGKVSSVLGPLTFGLIATATGSQRLGLASLLLFFGTGAVILTTVKPSRSAKHVSKW</sequence>
<dbReference type="Gene3D" id="1.20.1250.20">
    <property type="entry name" value="MFS general substrate transporter like domains"/>
    <property type="match status" value="1"/>
</dbReference>
<evidence type="ECO:0000259" key="7">
    <source>
        <dbReference type="PROSITE" id="PS50850"/>
    </source>
</evidence>
<feature type="transmembrane region" description="Helical" evidence="6">
    <location>
        <begin position="14"/>
        <end position="41"/>
    </location>
</feature>
<reference evidence="9" key="1">
    <citation type="submission" date="2017-02" db="EMBL/GenBank/DDBJ databases">
        <title>Comparative genomics and description of representatives of a novel lineage of planctomycetes thriving in anoxic sediments.</title>
        <authorList>
            <person name="Spring S."/>
            <person name="Bunk B."/>
            <person name="Sproer C."/>
        </authorList>
    </citation>
    <scope>NUCLEOTIDE SEQUENCE [LARGE SCALE GENOMIC DNA]</scope>
    <source>
        <strain evidence="9">ST-NAGAB-D1</strain>
    </source>
</reference>
<dbReference type="Pfam" id="PF11700">
    <property type="entry name" value="ATG22"/>
    <property type="match status" value="1"/>
</dbReference>
<feature type="transmembrane region" description="Helical" evidence="6">
    <location>
        <begin position="365"/>
        <end position="390"/>
    </location>
</feature>
<dbReference type="RefSeq" id="WP_146660450.1">
    <property type="nucleotide sequence ID" value="NZ_CP019791.1"/>
</dbReference>
<dbReference type="STRING" id="1936003.STSP2_01059"/>
<gene>
    <name evidence="8" type="ORF">STSP2_01059</name>
</gene>
<dbReference type="InterPro" id="IPR036259">
    <property type="entry name" value="MFS_trans_sf"/>
</dbReference>
<dbReference type="Proteomes" id="UP000189674">
    <property type="component" value="Chromosome"/>
</dbReference>
<feature type="transmembrane region" description="Helical" evidence="6">
    <location>
        <begin position="151"/>
        <end position="169"/>
    </location>
</feature>
<feature type="transmembrane region" description="Helical" evidence="6">
    <location>
        <begin position="53"/>
        <end position="74"/>
    </location>
</feature>
<feature type="domain" description="Major facilitator superfamily (MFS) profile" evidence="7">
    <location>
        <begin position="9"/>
        <end position="420"/>
    </location>
</feature>
<dbReference type="SUPFAM" id="SSF103473">
    <property type="entry name" value="MFS general substrate transporter"/>
    <property type="match status" value="1"/>
</dbReference>
<feature type="transmembrane region" description="Helical" evidence="6">
    <location>
        <begin position="244"/>
        <end position="265"/>
    </location>
</feature>
<accession>A0A1U9NJC7</accession>
<feature type="transmembrane region" description="Helical" evidence="6">
    <location>
        <begin position="189"/>
        <end position="207"/>
    </location>
</feature>
<feature type="transmembrane region" description="Helical" evidence="6">
    <location>
        <begin position="277"/>
        <end position="299"/>
    </location>
</feature>
<keyword evidence="2" id="KW-0813">Transport</keyword>
<dbReference type="OrthoDB" id="9768783at2"/>